<dbReference type="EMBL" id="AEDD01000011">
    <property type="protein sequence ID" value="EFM09386.1"/>
    <property type="molecule type" value="Genomic_DNA"/>
</dbReference>
<proteinExistence type="predicted"/>
<protein>
    <recommendedName>
        <fullName evidence="5">Ferric oxidoreductase domain-containing protein</fullName>
    </recommendedName>
</protein>
<reference evidence="3 4" key="1">
    <citation type="submission" date="2010-07" db="EMBL/GenBank/DDBJ databases">
        <title>The draft genome of Paenibacillus curdlanolyticus YK9.</title>
        <authorList>
            <consortium name="US DOE Joint Genome Institute (JGI-PGF)"/>
            <person name="Lucas S."/>
            <person name="Copeland A."/>
            <person name="Lapidus A."/>
            <person name="Cheng J.-F."/>
            <person name="Bruce D."/>
            <person name="Goodwin L."/>
            <person name="Pitluck S."/>
            <person name="Land M.L."/>
            <person name="Hauser L."/>
            <person name="Chang Y.-J."/>
            <person name="Jeffries C."/>
            <person name="Anderson I.J."/>
            <person name="Johnson E."/>
            <person name="Loganathan U."/>
            <person name="Mulhopadhyay B."/>
            <person name="Kyrpides N."/>
            <person name="Woyke T.J."/>
        </authorList>
    </citation>
    <scope>NUCLEOTIDE SEQUENCE [LARGE SCALE GENOMIC DNA]</scope>
    <source>
        <strain evidence="3 4">YK9</strain>
    </source>
</reference>
<feature type="transmembrane region" description="Helical" evidence="2">
    <location>
        <begin position="139"/>
        <end position="160"/>
    </location>
</feature>
<evidence type="ECO:0000256" key="2">
    <source>
        <dbReference type="SAM" id="Phobius"/>
    </source>
</evidence>
<feature type="transmembrane region" description="Helical" evidence="2">
    <location>
        <begin position="109"/>
        <end position="127"/>
    </location>
</feature>
<feature type="transmembrane region" description="Helical" evidence="2">
    <location>
        <begin position="27"/>
        <end position="49"/>
    </location>
</feature>
<evidence type="ECO:0000313" key="3">
    <source>
        <dbReference type="EMBL" id="EFM09386.1"/>
    </source>
</evidence>
<evidence type="ECO:0000256" key="1">
    <source>
        <dbReference type="SAM" id="MobiDB-lite"/>
    </source>
</evidence>
<dbReference type="AlphaFoldDB" id="E0IE32"/>
<sequence length="216" mass="24202">MGENENDGSWEVDKMIDWIVHWPTWGLARAFGIIAYVLLFAGIATGMLYSYPMFKKRPKAKAALFRWHTYMTNSGALAALAHATMLLISTYSPYSWKEVLVPFAAARNPFWNGLGTLVLYGVILLLLSSDFRSKLRRAIWFGIHLSAYPIFAAAALHGYYMGTDSGHMAAELMYGATIVIVVALFAIRLWFRERSGKDKAPGKAGSSWEGEPRLQR</sequence>
<feature type="transmembrane region" description="Helical" evidence="2">
    <location>
        <begin position="172"/>
        <end position="191"/>
    </location>
</feature>
<keyword evidence="4" id="KW-1185">Reference proteome</keyword>
<feature type="transmembrane region" description="Helical" evidence="2">
    <location>
        <begin position="70"/>
        <end position="89"/>
    </location>
</feature>
<keyword evidence="2" id="KW-0812">Transmembrane</keyword>
<evidence type="ECO:0000313" key="4">
    <source>
        <dbReference type="Proteomes" id="UP000005387"/>
    </source>
</evidence>
<dbReference type="eggNOG" id="COG4097">
    <property type="taxonomic scope" value="Bacteria"/>
</dbReference>
<dbReference type="STRING" id="717606.PaecuDRAFT_3923"/>
<keyword evidence="2" id="KW-1133">Transmembrane helix</keyword>
<accession>E0IE32</accession>
<gene>
    <name evidence="3" type="ORF">PaecuDRAFT_3923</name>
</gene>
<keyword evidence="2" id="KW-0472">Membrane</keyword>
<evidence type="ECO:0008006" key="5">
    <source>
        <dbReference type="Google" id="ProtNLM"/>
    </source>
</evidence>
<feature type="region of interest" description="Disordered" evidence="1">
    <location>
        <begin position="196"/>
        <end position="216"/>
    </location>
</feature>
<organism evidence="3 4">
    <name type="scientific">Paenibacillus curdlanolyticus YK9</name>
    <dbReference type="NCBI Taxonomy" id="717606"/>
    <lineage>
        <taxon>Bacteria</taxon>
        <taxon>Bacillati</taxon>
        <taxon>Bacillota</taxon>
        <taxon>Bacilli</taxon>
        <taxon>Bacillales</taxon>
        <taxon>Paenibacillaceae</taxon>
        <taxon>Paenibacillus</taxon>
    </lineage>
</organism>
<dbReference type="Proteomes" id="UP000005387">
    <property type="component" value="Unassembled WGS sequence"/>
</dbReference>
<name>E0IE32_9BACL</name>